<evidence type="ECO:0000313" key="2">
    <source>
        <dbReference type="EMBL" id="QHJ12895.1"/>
    </source>
</evidence>
<dbReference type="Pfam" id="PF13604">
    <property type="entry name" value="AAA_30"/>
    <property type="match status" value="1"/>
</dbReference>
<accession>A0A857JLE7</accession>
<dbReference type="Gene3D" id="3.40.50.300">
    <property type="entry name" value="P-loop containing nucleotide triphosphate hydrolases"/>
    <property type="match status" value="2"/>
</dbReference>
<dbReference type="InterPro" id="IPR014862">
    <property type="entry name" value="TrwC"/>
</dbReference>
<protein>
    <submittedName>
        <fullName evidence="2">Multifunctional conjugation protein TraI</fullName>
    </submittedName>
</protein>
<organism evidence="2 3">
    <name type="scientific">Paraglaciecola mesophila</name>
    <dbReference type="NCBI Taxonomy" id="197222"/>
    <lineage>
        <taxon>Bacteria</taxon>
        <taxon>Pseudomonadati</taxon>
        <taxon>Pseudomonadota</taxon>
        <taxon>Gammaproteobacteria</taxon>
        <taxon>Alteromonadales</taxon>
        <taxon>Alteromonadaceae</taxon>
        <taxon>Paraglaciecola</taxon>
    </lineage>
</organism>
<dbReference type="AlphaFoldDB" id="A0A857JLE7"/>
<dbReference type="SUPFAM" id="SSF55464">
    <property type="entry name" value="Origin of replication-binding domain, RBD-like"/>
    <property type="match status" value="1"/>
</dbReference>
<dbReference type="Pfam" id="PF08751">
    <property type="entry name" value="TrwC"/>
    <property type="match status" value="1"/>
</dbReference>
<dbReference type="NCBIfam" id="TIGR02686">
    <property type="entry name" value="relax_trwC"/>
    <property type="match status" value="1"/>
</dbReference>
<dbReference type="InterPro" id="IPR014059">
    <property type="entry name" value="TraI/TrwC_relax"/>
</dbReference>
<dbReference type="OrthoDB" id="1634048at2"/>
<feature type="domain" description="TrwC relaxase" evidence="1">
    <location>
        <begin position="11"/>
        <end position="282"/>
    </location>
</feature>
<keyword evidence="3" id="KW-1185">Reference proteome</keyword>
<gene>
    <name evidence="2" type="ORF">FX988_03153</name>
</gene>
<dbReference type="Proteomes" id="UP000464524">
    <property type="component" value="Chromosome"/>
</dbReference>
<dbReference type="SUPFAM" id="SSF52540">
    <property type="entry name" value="P-loop containing nucleoside triphosphate hydrolases"/>
    <property type="match status" value="2"/>
</dbReference>
<proteinExistence type="predicted"/>
<dbReference type="NCBIfam" id="NF041492">
    <property type="entry name" value="MobF"/>
    <property type="match status" value="1"/>
</dbReference>
<evidence type="ECO:0000313" key="3">
    <source>
        <dbReference type="Proteomes" id="UP000464524"/>
    </source>
</evidence>
<dbReference type="EMBL" id="CP047656">
    <property type="protein sequence ID" value="QHJ12895.1"/>
    <property type="molecule type" value="Genomic_DNA"/>
</dbReference>
<name>A0A857JLE7_9ALTE</name>
<reference evidence="2 3" key="1">
    <citation type="submission" date="2019-12" db="EMBL/GenBank/DDBJ databases">
        <title>Genome sequencing and assembly of endphytes of Porphyra tenera.</title>
        <authorList>
            <person name="Park J.M."/>
            <person name="Shin R."/>
            <person name="Jo S.H."/>
        </authorList>
    </citation>
    <scope>NUCLEOTIDE SEQUENCE [LARGE SCALE GENOMIC DNA]</scope>
    <source>
        <strain evidence="2 3">GPM4</strain>
    </source>
</reference>
<dbReference type="Gene3D" id="2.30.30.940">
    <property type="match status" value="1"/>
</dbReference>
<sequence length="846" mass="96024">MMSPSQIYNISYYEPNHKEDYYSKESEPQGKWIGRGSKCLKLGRFVEQDDYRKIFNGFDQQGNPLSGGAGKNHRHGWDLTFSAPKSVSILWAGESEEMQHKIENAQQQAVEEAFDFIQDKVARTRRGHDGLVHEEIVGLIGATFQHCSSRALDPQIHTHCLVANIAPRTDLSWGTLESKYFYSWQKAIGAIYRSSLSRYLQELGYEIEEVAEREHFEVQGIDNKISEHFSKRKQAILAEMKSLGVEKAASKAGDFIALNTRDKKQNIGRSELLETWKTELSSLEYSSEYFSSLRNNYSVCVAEPLPLQHILAELVAKNSVFRLEDIYAVVAKEAQYRYVPYSCIEDTVSELLNSTELVLLENHRTNEKLYTTQSMLQAERDLIIIATRLNAKQTYRLNKDDIANAIETQEGCLGFKLSEEQTDAIHAVCQSGLDIVQGKAGAGKSIAMSSMRLAYERSNIKVRGATVSRKASLQLENDTGIKSSTITSLLGELQRTPSRFADTVILIDEAGQIGLLDLLKLMRLVDTVNAKLVLLGEQEQTDAIEHGGSLRYLSDKFGCKRLNTIRRQNEAWAREAVNQLRNGKAKVALKEFHSRGLLNIEVNKEAAQIKLVDKWQSYVESNPTKESMIMTQSWREAISVSELIRERYKEKGVLGAEDFTVECVISNRTVPFTFAKGERIRFTKNDYARNFTNGALGTVTDIERVNDDIYFSIVLDNGDKTRFKKSEYSDEHGRLYLAQAYVSTVYSSQGATIDGDTFLLYTTRMDRALSYVAGSRHKDKCHWFVNREEVESLVSDRTNALQEEQIMSLMAKNMDIDRKNSLAIEYLEAQEEEYLSTNFVTSEMAR</sequence>
<evidence type="ECO:0000259" key="1">
    <source>
        <dbReference type="Pfam" id="PF08751"/>
    </source>
</evidence>
<dbReference type="RefSeq" id="WP_160181050.1">
    <property type="nucleotide sequence ID" value="NZ_CP047656.1"/>
</dbReference>
<dbReference type="InterPro" id="IPR027417">
    <property type="entry name" value="P-loop_NTPase"/>
</dbReference>
<dbReference type="KEGG" id="pmes:FX988_03153"/>